<dbReference type="EMBL" id="VIWO01000008">
    <property type="protein sequence ID" value="TWF35836.1"/>
    <property type="molecule type" value="Genomic_DNA"/>
</dbReference>
<dbReference type="Pfam" id="PF13450">
    <property type="entry name" value="NAD_binding_8"/>
    <property type="match status" value="1"/>
</dbReference>
<organism evidence="1 2">
    <name type="scientific">Chitinophaga polysaccharea</name>
    <dbReference type="NCBI Taxonomy" id="1293035"/>
    <lineage>
        <taxon>Bacteria</taxon>
        <taxon>Pseudomonadati</taxon>
        <taxon>Bacteroidota</taxon>
        <taxon>Chitinophagia</taxon>
        <taxon>Chitinophagales</taxon>
        <taxon>Chitinophagaceae</taxon>
        <taxon>Chitinophaga</taxon>
    </lineage>
</organism>
<reference evidence="1 2" key="1">
    <citation type="submission" date="2019-06" db="EMBL/GenBank/DDBJ databases">
        <title>Sorghum-associated microbial communities from plants grown in Nebraska, USA.</title>
        <authorList>
            <person name="Schachtman D."/>
        </authorList>
    </citation>
    <scope>NUCLEOTIDE SEQUENCE [LARGE SCALE GENOMIC DNA]</scope>
    <source>
        <strain evidence="1 2">1209</strain>
    </source>
</reference>
<evidence type="ECO:0000313" key="2">
    <source>
        <dbReference type="Proteomes" id="UP000320811"/>
    </source>
</evidence>
<dbReference type="RefSeq" id="WP_145673082.1">
    <property type="nucleotide sequence ID" value="NZ_VIWO01000008.1"/>
</dbReference>
<sequence>MEKKDYDAIVVGSGPNGLCAAIRLQQQGLSVLLLESRDTIGGGMRTQELTLPGFLHDVCAAVHPMALGSPYLSQLPLAKYGLEFIHSPLAMAHPFDDGTAAFLSRSIDETADALRGDGPAYRSLIAPVAAHWEEIAGDSLGPFSFPNHPLIMARFGVHALRSADAIARRFVTPAAKGLWAGIAGHSIQPLTNLTTAAVGMVLAAAGHRHGWPIPKGGSRAIGNALLHHFESLGGEIQTGVHVSSLAQLPSHHAVLFDLTPKQLLQIAGNQFTPHYRQQLQRYRYGPGAFKVDWALSGPIPFTAEACRKAVTVHLGGTYAEIALSEQRAYQGEYNEAPFVLLAQQSLFDQRAPAGQHTAWGYCHVPNGSTTDMTAAIEKQVERFAPGFRDLILARHTFTAQQLESYNPNYVGGDINGGILDIRQLYTRPALRWSPYRTAAKGIYICSSATPPGGGVHGMCGYHAANTVLKDLF</sequence>
<dbReference type="OrthoDB" id="833207at2"/>
<dbReference type="AlphaFoldDB" id="A0A561PCQ0"/>
<dbReference type="PRINTS" id="PR00411">
    <property type="entry name" value="PNDRDTASEI"/>
</dbReference>
<dbReference type="PANTHER" id="PTHR10668:SF105">
    <property type="entry name" value="DEHYDROGENASE-RELATED"/>
    <property type="match status" value="1"/>
</dbReference>
<dbReference type="Gene3D" id="3.50.50.60">
    <property type="entry name" value="FAD/NAD(P)-binding domain"/>
    <property type="match status" value="1"/>
</dbReference>
<proteinExistence type="predicted"/>
<protein>
    <submittedName>
        <fullName evidence="1">Phytoene dehydrogenase-like protein</fullName>
    </submittedName>
</protein>
<name>A0A561PCQ0_9BACT</name>
<evidence type="ECO:0000313" key="1">
    <source>
        <dbReference type="EMBL" id="TWF35836.1"/>
    </source>
</evidence>
<dbReference type="InterPro" id="IPR036188">
    <property type="entry name" value="FAD/NAD-bd_sf"/>
</dbReference>
<dbReference type="Proteomes" id="UP000320811">
    <property type="component" value="Unassembled WGS sequence"/>
</dbReference>
<dbReference type="SUPFAM" id="SSF51905">
    <property type="entry name" value="FAD/NAD(P)-binding domain"/>
    <property type="match status" value="1"/>
</dbReference>
<keyword evidence="2" id="KW-1185">Reference proteome</keyword>
<comment type="caution">
    <text evidence="1">The sequence shown here is derived from an EMBL/GenBank/DDBJ whole genome shotgun (WGS) entry which is preliminary data.</text>
</comment>
<dbReference type="PANTHER" id="PTHR10668">
    <property type="entry name" value="PHYTOENE DEHYDROGENASE"/>
    <property type="match status" value="1"/>
</dbReference>
<gene>
    <name evidence="1" type="ORF">FHW36_108192</name>
</gene>
<accession>A0A561PCQ0</accession>